<evidence type="ECO:0000259" key="17">
    <source>
        <dbReference type="PROSITE" id="PS50919"/>
    </source>
</evidence>
<feature type="transmembrane region" description="Helical" evidence="15">
    <location>
        <begin position="694"/>
        <end position="714"/>
    </location>
</feature>
<keyword evidence="6 15" id="KW-0808">Transferase</keyword>
<evidence type="ECO:0000256" key="14">
    <source>
        <dbReference type="ARBA" id="ARBA00045102"/>
    </source>
</evidence>
<feature type="compositionally biased region" description="Acidic residues" evidence="16">
    <location>
        <begin position="815"/>
        <end position="837"/>
    </location>
</feature>
<keyword evidence="7 15" id="KW-0812">Transmembrane</keyword>
<proteinExistence type="inferred from homology"/>
<dbReference type="SUPFAM" id="SSF82109">
    <property type="entry name" value="MIR domain"/>
    <property type="match status" value="1"/>
</dbReference>
<evidence type="ECO:0000256" key="6">
    <source>
        <dbReference type="ARBA" id="ARBA00022679"/>
    </source>
</evidence>
<dbReference type="Pfam" id="PF02815">
    <property type="entry name" value="MIR"/>
    <property type="match status" value="1"/>
</dbReference>
<feature type="transmembrane region" description="Helical" evidence="15">
    <location>
        <begin position="266"/>
        <end position="290"/>
    </location>
</feature>
<evidence type="ECO:0000256" key="13">
    <source>
        <dbReference type="ARBA" id="ARBA00045085"/>
    </source>
</evidence>
<feature type="transmembrane region" description="Helical" evidence="15">
    <location>
        <begin position="668"/>
        <end position="685"/>
    </location>
</feature>
<dbReference type="PANTHER" id="PTHR10050">
    <property type="entry name" value="DOLICHYL-PHOSPHATE-MANNOSE--PROTEIN MANNOSYLTRANSFERASE"/>
    <property type="match status" value="1"/>
</dbReference>
<dbReference type="InterPro" id="IPR027005">
    <property type="entry name" value="PMT-like"/>
</dbReference>
<dbReference type="InterPro" id="IPR036300">
    <property type="entry name" value="MIR_dom_sf"/>
</dbReference>
<evidence type="ECO:0000256" key="9">
    <source>
        <dbReference type="ARBA" id="ARBA00022824"/>
    </source>
</evidence>
<comment type="pathway">
    <text evidence="2 15">Protein modification; protein glycosylation.</text>
</comment>
<dbReference type="GO" id="GO:0005789">
    <property type="term" value="C:endoplasmic reticulum membrane"/>
    <property type="evidence" value="ECO:0007669"/>
    <property type="project" value="UniProtKB-SubCell"/>
</dbReference>
<evidence type="ECO:0000313" key="18">
    <source>
        <dbReference type="EMBL" id="KAG2182927.1"/>
    </source>
</evidence>
<evidence type="ECO:0000256" key="7">
    <source>
        <dbReference type="ARBA" id="ARBA00022692"/>
    </source>
</evidence>
<dbReference type="Proteomes" id="UP000612746">
    <property type="component" value="Unassembled WGS sequence"/>
</dbReference>
<comment type="function">
    <text evidence="15">Transfers mannose from Dol-P-mannose to Ser or Thr residues on proteins.</text>
</comment>
<keyword evidence="11 15" id="KW-0472">Membrane</keyword>
<keyword evidence="9 15" id="KW-0256">Endoplasmic reticulum</keyword>
<dbReference type="UniPathway" id="UPA00378"/>
<evidence type="ECO:0000256" key="11">
    <source>
        <dbReference type="ARBA" id="ARBA00023136"/>
    </source>
</evidence>
<feature type="domain" description="MIR" evidence="17">
    <location>
        <begin position="315"/>
        <end position="387"/>
    </location>
</feature>
<dbReference type="GO" id="GO:0004169">
    <property type="term" value="F:dolichyl-phosphate-mannose-protein mannosyltransferase activity"/>
    <property type="evidence" value="ECO:0007669"/>
    <property type="project" value="UniProtKB-UniRule"/>
</dbReference>
<dbReference type="Pfam" id="PF16192">
    <property type="entry name" value="PMT_4TMC"/>
    <property type="match status" value="1"/>
</dbReference>
<dbReference type="InterPro" id="IPR032421">
    <property type="entry name" value="PMT_4TMC"/>
</dbReference>
<keyword evidence="19" id="KW-1185">Reference proteome</keyword>
<evidence type="ECO:0000256" key="4">
    <source>
        <dbReference type="ARBA" id="ARBA00012839"/>
    </source>
</evidence>
<feature type="transmembrane region" description="Helical" evidence="15">
    <location>
        <begin position="640"/>
        <end position="662"/>
    </location>
</feature>
<feature type="domain" description="MIR" evidence="17">
    <location>
        <begin position="468"/>
        <end position="524"/>
    </location>
</feature>
<dbReference type="CDD" id="cd23283">
    <property type="entry name" value="beta-trefoil_MIR_PMT1-like"/>
    <property type="match status" value="1"/>
</dbReference>
<feature type="transmembrane region" description="Helical" evidence="15">
    <location>
        <begin position="598"/>
        <end position="619"/>
    </location>
</feature>
<protein>
    <recommendedName>
        <fullName evidence="4 15">Dolichyl-phosphate-mannose--protein mannosyltransferase</fullName>
        <ecNumber evidence="4 15">2.4.1.109</ecNumber>
    </recommendedName>
</protein>
<evidence type="ECO:0000256" key="15">
    <source>
        <dbReference type="RuleBase" id="RU367007"/>
    </source>
</evidence>
<evidence type="ECO:0000256" key="8">
    <source>
        <dbReference type="ARBA" id="ARBA00022737"/>
    </source>
</evidence>
<dbReference type="InterPro" id="IPR016093">
    <property type="entry name" value="MIR_motif"/>
</dbReference>
<keyword evidence="10 15" id="KW-1133">Transmembrane helix</keyword>
<name>A0A8H7PZ53_9FUNG</name>
<keyword evidence="5 15" id="KW-0328">Glycosyltransferase</keyword>
<evidence type="ECO:0000313" key="19">
    <source>
        <dbReference type="Proteomes" id="UP000612746"/>
    </source>
</evidence>
<dbReference type="OrthoDB" id="292747at2759"/>
<comment type="catalytic activity">
    <reaction evidence="13 15">
        <text>a di-trans,poly-cis-dolichyl beta-D-mannosyl phosphate + L-threonyl-[protein] = 3-O-(alpha-D-mannosyl)-L-threonyl-[protein] + a di-trans,poly-cis-dolichyl phosphate + H(+)</text>
        <dbReference type="Rhea" id="RHEA:53396"/>
        <dbReference type="Rhea" id="RHEA-COMP:11060"/>
        <dbReference type="Rhea" id="RHEA-COMP:13547"/>
        <dbReference type="Rhea" id="RHEA-COMP:19498"/>
        <dbReference type="Rhea" id="RHEA-COMP:19501"/>
        <dbReference type="ChEBI" id="CHEBI:15378"/>
        <dbReference type="ChEBI" id="CHEBI:30013"/>
        <dbReference type="ChEBI" id="CHEBI:57683"/>
        <dbReference type="ChEBI" id="CHEBI:58211"/>
        <dbReference type="ChEBI" id="CHEBI:137323"/>
        <dbReference type="EC" id="2.4.1.109"/>
    </reaction>
</comment>
<evidence type="ECO:0000256" key="1">
    <source>
        <dbReference type="ARBA" id="ARBA00004477"/>
    </source>
</evidence>
<comment type="subcellular location">
    <subcellularLocation>
        <location evidence="1 15">Endoplasmic reticulum membrane</location>
        <topology evidence="1 15">Multi-pass membrane protein</topology>
    </subcellularLocation>
</comment>
<reference evidence="18" key="1">
    <citation type="submission" date="2020-12" db="EMBL/GenBank/DDBJ databases">
        <title>Metabolic potential, ecology and presence of endohyphal bacteria is reflected in genomic diversity of Mucoromycotina.</title>
        <authorList>
            <person name="Muszewska A."/>
            <person name="Okrasinska A."/>
            <person name="Steczkiewicz K."/>
            <person name="Drgas O."/>
            <person name="Orlowska M."/>
            <person name="Perlinska-Lenart U."/>
            <person name="Aleksandrzak-Piekarczyk T."/>
            <person name="Szatraj K."/>
            <person name="Zielenkiewicz U."/>
            <person name="Pilsyk S."/>
            <person name="Malc E."/>
            <person name="Mieczkowski P."/>
            <person name="Kruszewska J.S."/>
            <person name="Biernat P."/>
            <person name="Pawlowska J."/>
        </authorList>
    </citation>
    <scope>NUCLEOTIDE SEQUENCE</scope>
    <source>
        <strain evidence="18">WA0000051536</strain>
    </source>
</reference>
<organism evidence="18 19">
    <name type="scientific">Umbelopsis vinacea</name>
    <dbReference type="NCBI Taxonomy" id="44442"/>
    <lineage>
        <taxon>Eukaryota</taxon>
        <taxon>Fungi</taxon>
        <taxon>Fungi incertae sedis</taxon>
        <taxon>Mucoromycota</taxon>
        <taxon>Mucoromycotina</taxon>
        <taxon>Umbelopsidomycetes</taxon>
        <taxon>Umbelopsidales</taxon>
        <taxon>Umbelopsidaceae</taxon>
        <taxon>Umbelopsis</taxon>
    </lineage>
</organism>
<dbReference type="PANTHER" id="PTHR10050:SF50">
    <property type="entry name" value="DOLICHYL-PHOSPHATE-MANNOSE--PROTEIN MANNOSYLTRANSFERASE 1-RELATED"/>
    <property type="match status" value="1"/>
</dbReference>
<accession>A0A8H7PZ53</accession>
<dbReference type="InterPro" id="IPR003342">
    <property type="entry name" value="ArnT-like_N"/>
</dbReference>
<evidence type="ECO:0000256" key="16">
    <source>
        <dbReference type="SAM" id="MobiDB-lite"/>
    </source>
</evidence>
<keyword evidence="8" id="KW-0677">Repeat</keyword>
<evidence type="ECO:0000256" key="3">
    <source>
        <dbReference type="ARBA" id="ARBA00007222"/>
    </source>
</evidence>
<dbReference type="Pfam" id="PF02366">
    <property type="entry name" value="PMT"/>
    <property type="match status" value="1"/>
</dbReference>
<dbReference type="PROSITE" id="PS50919">
    <property type="entry name" value="MIR"/>
    <property type="match status" value="3"/>
</dbReference>
<feature type="region of interest" description="Disordered" evidence="16">
    <location>
        <begin position="751"/>
        <end position="837"/>
    </location>
</feature>
<keyword evidence="12" id="KW-0325">Glycoprotein</keyword>
<comment type="caution">
    <text evidence="18">The sequence shown here is derived from an EMBL/GenBank/DDBJ whole genome shotgun (WGS) entry which is preliminary data.</text>
</comment>
<evidence type="ECO:0000256" key="5">
    <source>
        <dbReference type="ARBA" id="ARBA00022676"/>
    </source>
</evidence>
<dbReference type="SMART" id="SM00472">
    <property type="entry name" value="MIR"/>
    <property type="match status" value="3"/>
</dbReference>
<dbReference type="Gene3D" id="2.80.10.50">
    <property type="match status" value="1"/>
</dbReference>
<gene>
    <name evidence="18" type="ORF">INT44_005908</name>
</gene>
<evidence type="ECO:0000256" key="12">
    <source>
        <dbReference type="ARBA" id="ARBA00023180"/>
    </source>
</evidence>
<feature type="transmembrane region" description="Helical" evidence="15">
    <location>
        <begin position="127"/>
        <end position="146"/>
    </location>
</feature>
<evidence type="ECO:0000256" key="2">
    <source>
        <dbReference type="ARBA" id="ARBA00004922"/>
    </source>
</evidence>
<feature type="compositionally biased region" description="Basic and acidic residues" evidence="16">
    <location>
        <begin position="805"/>
        <end position="814"/>
    </location>
</feature>
<sequence>MSEKQKEESIKTKITSAHDYRAYFRQALDASKRQPFTDFQIATFVTVIAGIVRLYKIWEPTSVVFDEVHFGKFAGKYINHTYFFDVHPPLAKMLIAGVGSVAGYDGLFDFNNIGDDYLAPAVPYVPMRLFCGILGVFTIPMSYITVKASGHSTAAALVAASLVCFENGFVANNRLILLDSPLLFFISFTIMAWMKFSDPRLQPFSFQWKMWLFLTGIGLGCSISSKWVGLFTVATVGCSTIKGLWDIWGDLSVSPTGFGRHFINRVLYLIIVPILIYIFAFGVHFTALPLSGDGDTHMSPAFQQTLKGNEAPATRADVAYNSVISIRHLKTNGGYLHSHASRYETGSERKLNGDVIVDVPLLTSRKEQQITLYSFRDDNNLWKILKGGEDRVENPDELEWVKNGDIVRLQHVSTSPIMLHSHDHRPPVTEEEYHNEVSGYGFKDYEGDANDYWRVEIVDHSSSSPAAGERLQALRSTFRLIHINEGCALFSHSVKLPKWAFEQQEVTCIKGGTIPRTQWYIEQNDHPLLNETAEMVSYENPGFFKKFLELNKVMWTSNAGLVDSHPYDSRPPSWPILQRGISMWSQNEKQIYLLGNPLIYWGSTWAIFSYLIVRGVLILRQQRGYSDKIGIVGRYFQDSIGFYVAGWTFHFLPFLLMGRQLFLHHYMPALYFGILGFAAVFDLLTQKFRPTKKILATVALIALIVGVFVVYAPITYGTTWTRDDCLRSKVMDKWDYSCDTYLDRNPLKSSVTEAPSFHPQEESAPLGVISANDGEKPETPMQPTPSAPMDEHSGEFGDEEDADDEWYRLNRPADPEEDEDEDDEDEEDDEEEEEGEE</sequence>
<feature type="transmembrane region" description="Helical" evidence="15">
    <location>
        <begin position="176"/>
        <end position="194"/>
    </location>
</feature>
<dbReference type="EC" id="2.4.1.109" evidence="4 15"/>
<feature type="domain" description="MIR" evidence="17">
    <location>
        <begin position="398"/>
        <end position="458"/>
    </location>
</feature>
<dbReference type="AlphaFoldDB" id="A0A8H7PZ53"/>
<comment type="catalytic activity">
    <reaction evidence="14 15">
        <text>a di-trans,poly-cis-dolichyl beta-D-mannosyl phosphate + L-seryl-[protein] = 3-O-(alpha-D-mannosyl)-L-seryl-[protein] + a di-trans,poly-cis-dolichyl phosphate + H(+)</text>
        <dbReference type="Rhea" id="RHEA:17377"/>
        <dbReference type="Rhea" id="RHEA-COMP:9863"/>
        <dbReference type="Rhea" id="RHEA-COMP:13546"/>
        <dbReference type="Rhea" id="RHEA-COMP:19498"/>
        <dbReference type="Rhea" id="RHEA-COMP:19501"/>
        <dbReference type="ChEBI" id="CHEBI:15378"/>
        <dbReference type="ChEBI" id="CHEBI:29999"/>
        <dbReference type="ChEBI" id="CHEBI:57683"/>
        <dbReference type="ChEBI" id="CHEBI:58211"/>
        <dbReference type="ChEBI" id="CHEBI:137321"/>
        <dbReference type="EC" id="2.4.1.109"/>
    </reaction>
</comment>
<dbReference type="EMBL" id="JAEPRA010000007">
    <property type="protein sequence ID" value="KAG2182927.1"/>
    <property type="molecule type" value="Genomic_DNA"/>
</dbReference>
<comment type="similarity">
    <text evidence="3 15">Belongs to the glycosyltransferase 39 family.</text>
</comment>
<evidence type="ECO:0000256" key="10">
    <source>
        <dbReference type="ARBA" id="ARBA00022989"/>
    </source>
</evidence>